<dbReference type="Pfam" id="PF00356">
    <property type="entry name" value="LacI"/>
    <property type="match status" value="1"/>
</dbReference>
<evidence type="ECO:0000259" key="4">
    <source>
        <dbReference type="PROSITE" id="PS50932"/>
    </source>
</evidence>
<dbReference type="AlphaFoldDB" id="A0A1N6QVD1"/>
<dbReference type="InterPro" id="IPR010982">
    <property type="entry name" value="Lambda_DNA-bd_dom_sf"/>
</dbReference>
<organism evidence="5 6">
    <name type="scientific">Halanaerobium kushneri</name>
    <dbReference type="NCBI Taxonomy" id="56779"/>
    <lineage>
        <taxon>Bacteria</taxon>
        <taxon>Bacillati</taxon>
        <taxon>Bacillota</taxon>
        <taxon>Clostridia</taxon>
        <taxon>Halanaerobiales</taxon>
        <taxon>Halanaerobiaceae</taxon>
        <taxon>Halanaerobium</taxon>
    </lineage>
</organism>
<dbReference type="SUPFAM" id="SSF47413">
    <property type="entry name" value="lambda repressor-like DNA-binding domains"/>
    <property type="match status" value="1"/>
</dbReference>
<dbReference type="PANTHER" id="PTHR30146">
    <property type="entry name" value="LACI-RELATED TRANSCRIPTIONAL REPRESSOR"/>
    <property type="match status" value="1"/>
</dbReference>
<dbReference type="InterPro" id="IPR046335">
    <property type="entry name" value="LacI/GalR-like_sensor"/>
</dbReference>
<evidence type="ECO:0000313" key="6">
    <source>
        <dbReference type="Proteomes" id="UP000185669"/>
    </source>
</evidence>
<keyword evidence="2" id="KW-0238">DNA-binding</keyword>
<dbReference type="PROSITE" id="PS50932">
    <property type="entry name" value="HTH_LACI_2"/>
    <property type="match status" value="1"/>
</dbReference>
<evidence type="ECO:0000313" key="5">
    <source>
        <dbReference type="EMBL" id="SIQ20535.1"/>
    </source>
</evidence>
<dbReference type="RefSeq" id="WP_076543751.1">
    <property type="nucleotide sequence ID" value="NZ_FTNC01000002.1"/>
</dbReference>
<protein>
    <submittedName>
        <fullName evidence="5">Transcriptional regulator, LacI family</fullName>
    </submittedName>
</protein>
<evidence type="ECO:0000256" key="2">
    <source>
        <dbReference type="ARBA" id="ARBA00023125"/>
    </source>
</evidence>
<dbReference type="EMBL" id="FTNC01000002">
    <property type="protein sequence ID" value="SIQ20535.1"/>
    <property type="molecule type" value="Genomic_DNA"/>
</dbReference>
<dbReference type="Gene3D" id="3.40.50.2300">
    <property type="match status" value="2"/>
</dbReference>
<dbReference type="CDD" id="cd01392">
    <property type="entry name" value="HTH_LacI"/>
    <property type="match status" value="1"/>
</dbReference>
<sequence>MIRLKDVAKKANVSPATASLALNDNELVNDKTKARVKKVAKEMNYIPDARAKALKTKETKIIGLVIPEIDNPFFSEIAKEIKTVAKKNGYNIIYCGVESKEDELDYITLFRGMQVDGAIFASSVSTSDLNIDLIKELADNFIPVVFIDRLLDAGDRIDSVNSDLERAAFIAAEHLYNLGHRKIAFAGKENEFRMTGYLKVLKKYNLNYDNQYLFKNILSFEDGYKLGKKIADQLETKRPTAILSHNDEVAIGLVQSLVSSGISVPEKISICGIDNIRLSHFYNPALTTVDIPNKKMARKAIKLLLSKIKNKNESAARHIKFDVSLIERETTQKVGLNI</sequence>
<proteinExistence type="predicted"/>
<reference evidence="6" key="1">
    <citation type="submission" date="2017-01" db="EMBL/GenBank/DDBJ databases">
        <authorList>
            <person name="Varghese N."/>
            <person name="Submissions S."/>
        </authorList>
    </citation>
    <scope>NUCLEOTIDE SEQUENCE [LARGE SCALE GENOMIC DNA]</scope>
    <source>
        <strain evidence="6">ATCC 700103</strain>
    </source>
</reference>
<dbReference type="GO" id="GO:0003700">
    <property type="term" value="F:DNA-binding transcription factor activity"/>
    <property type="evidence" value="ECO:0007669"/>
    <property type="project" value="TreeGrafter"/>
</dbReference>
<dbReference type="GO" id="GO:0000976">
    <property type="term" value="F:transcription cis-regulatory region binding"/>
    <property type="evidence" value="ECO:0007669"/>
    <property type="project" value="TreeGrafter"/>
</dbReference>
<dbReference type="OrthoDB" id="308642at2"/>
<feature type="domain" description="HTH lacI-type" evidence="4">
    <location>
        <begin position="2"/>
        <end position="56"/>
    </location>
</feature>
<dbReference type="Proteomes" id="UP000185669">
    <property type="component" value="Unassembled WGS sequence"/>
</dbReference>
<dbReference type="CDD" id="cd06267">
    <property type="entry name" value="PBP1_LacI_sugar_binding-like"/>
    <property type="match status" value="1"/>
</dbReference>
<evidence type="ECO:0000256" key="1">
    <source>
        <dbReference type="ARBA" id="ARBA00023015"/>
    </source>
</evidence>
<dbReference type="InterPro" id="IPR000843">
    <property type="entry name" value="HTH_LacI"/>
</dbReference>
<keyword evidence="6" id="KW-1185">Reference proteome</keyword>
<dbReference type="SUPFAM" id="SSF53822">
    <property type="entry name" value="Periplasmic binding protein-like I"/>
    <property type="match status" value="1"/>
</dbReference>
<dbReference type="PANTHER" id="PTHR30146:SF109">
    <property type="entry name" value="HTH-TYPE TRANSCRIPTIONAL REGULATOR GALS"/>
    <property type="match status" value="1"/>
</dbReference>
<gene>
    <name evidence="5" type="ORF">SAMN05421834_10276</name>
</gene>
<dbReference type="SMART" id="SM00354">
    <property type="entry name" value="HTH_LACI"/>
    <property type="match status" value="1"/>
</dbReference>
<dbReference type="STRING" id="56779.SAMN05421834_10276"/>
<dbReference type="Gene3D" id="1.10.260.40">
    <property type="entry name" value="lambda repressor-like DNA-binding domains"/>
    <property type="match status" value="1"/>
</dbReference>
<keyword evidence="1" id="KW-0805">Transcription regulation</keyword>
<dbReference type="InterPro" id="IPR028082">
    <property type="entry name" value="Peripla_BP_I"/>
</dbReference>
<dbReference type="Pfam" id="PF13377">
    <property type="entry name" value="Peripla_BP_3"/>
    <property type="match status" value="1"/>
</dbReference>
<evidence type="ECO:0000256" key="3">
    <source>
        <dbReference type="ARBA" id="ARBA00023163"/>
    </source>
</evidence>
<accession>A0A1N6QVD1</accession>
<keyword evidence="3" id="KW-0804">Transcription</keyword>
<dbReference type="PROSITE" id="PS00356">
    <property type="entry name" value="HTH_LACI_1"/>
    <property type="match status" value="1"/>
</dbReference>
<name>A0A1N6QVD1_9FIRM</name>